<gene>
    <name evidence="1" type="ORF">ACHE_60547S</name>
</gene>
<accession>A0A7R7VTV4</accession>
<dbReference type="Pfam" id="PF11017">
    <property type="entry name" value="DUF2855"/>
    <property type="match status" value="1"/>
</dbReference>
<dbReference type="RefSeq" id="XP_043139183.1">
    <property type="nucleotide sequence ID" value="XM_043281733.1"/>
</dbReference>
<keyword evidence="2" id="KW-1185">Reference proteome</keyword>
<name>A0A7R7VTV4_ASPCH</name>
<dbReference type="Proteomes" id="UP000637239">
    <property type="component" value="Chromosome 6"/>
</dbReference>
<sequence>MSSNTGPLAFLQVTQVRDVIQDIASPHAHILSEALIFGVVIVDFGGSNAALGKFVDLIQKKEKLQGAGSVVIYVGQEEKVTSNERKPPSEDLQKAFPIVSNIADIRDAVIAKIGRQAYYDDLQANWGEWISDRELTSQI</sequence>
<evidence type="ECO:0000313" key="2">
    <source>
        <dbReference type="Proteomes" id="UP000637239"/>
    </source>
</evidence>
<proteinExistence type="predicted"/>
<dbReference type="GeneID" id="66985019"/>
<dbReference type="EMBL" id="AP024421">
    <property type="protein sequence ID" value="BCR90661.1"/>
    <property type="molecule type" value="Genomic_DNA"/>
</dbReference>
<dbReference type="KEGG" id="ache:ACHE_60547S"/>
<protein>
    <submittedName>
        <fullName evidence="1">Uncharacterized protein</fullName>
    </submittedName>
</protein>
<dbReference type="InterPro" id="IPR021276">
    <property type="entry name" value="DUF2855"/>
</dbReference>
<dbReference type="AlphaFoldDB" id="A0A7R7VTV4"/>
<organism evidence="1 2">
    <name type="scientific">Aspergillus chevalieri</name>
    <name type="common">Eurotium chevalieri</name>
    <dbReference type="NCBI Taxonomy" id="182096"/>
    <lineage>
        <taxon>Eukaryota</taxon>
        <taxon>Fungi</taxon>
        <taxon>Dikarya</taxon>
        <taxon>Ascomycota</taxon>
        <taxon>Pezizomycotina</taxon>
        <taxon>Eurotiomycetes</taxon>
        <taxon>Eurotiomycetidae</taxon>
        <taxon>Eurotiales</taxon>
        <taxon>Aspergillaceae</taxon>
        <taxon>Aspergillus</taxon>
        <taxon>Aspergillus subgen. Aspergillus</taxon>
    </lineage>
</organism>
<reference evidence="1" key="2">
    <citation type="submission" date="2021-02" db="EMBL/GenBank/DDBJ databases">
        <title>Aspergillus chevalieri M1 genome sequence.</title>
        <authorList>
            <person name="Kadooka C."/>
            <person name="Mori K."/>
            <person name="Futagami T."/>
        </authorList>
    </citation>
    <scope>NUCLEOTIDE SEQUENCE</scope>
    <source>
        <strain evidence="1">M1</strain>
    </source>
</reference>
<reference evidence="1" key="1">
    <citation type="submission" date="2021-01" db="EMBL/GenBank/DDBJ databases">
        <authorList>
            <consortium name="Aspergillus chevalieri M1 genome sequencing consortium"/>
            <person name="Kazuki M."/>
            <person name="Futagami T."/>
        </authorList>
    </citation>
    <scope>NUCLEOTIDE SEQUENCE</scope>
    <source>
        <strain evidence="1">M1</strain>
    </source>
</reference>
<evidence type="ECO:0000313" key="1">
    <source>
        <dbReference type="EMBL" id="BCR90661.1"/>
    </source>
</evidence>